<evidence type="ECO:0000256" key="4">
    <source>
        <dbReference type="ARBA" id="ARBA00022989"/>
    </source>
</evidence>
<protein>
    <recommendedName>
        <fullName evidence="7">ABC3 transporter permease C-terminal domain-containing protein</fullName>
    </recommendedName>
</protein>
<sequence length="798" mass="82926">MITWVISSLRGRVPAAVGMLLAVLIGTVISTATTQILLATRPQVPERLSRVPVVIAGEQATDVLGRKSDRRAYGPEALAALVAELRRQPGVTEVIADRSFLAQVVLPAGTFPLQDYALAGHGWASMRLGGYRLIAGAPPAGESQVALAQDYGARVGETVRLRTAQGERAVTVSGLVSGPGIYVADGTAGRLAPAPSVLGVEVAGSPGAVASSLTPIAAAHRAEVVQDRRVFEDRSVGHQRYLSNQFLLILALASLVITVFVVAVISKFAVDSRTGEFGLLRAIGVLPAMVGRTVLLEAAVLGLLGSGAGVAIGLLSVPVLADLLRGWGILPIGLTVPVHVAGALAVGLAGLLSTVLSAGAAAVAASRVGPLAAMRAEGARIRGWNRTRLALGALAALMVVAELVLGRVYPNLDSVLMAIVMALTTAIAAVCLTPMLLPRLSAALSWPVRRLNASGPLMVGFAEIRANPGRAASLAAPVIMAITLSSLTSGFIPTMRVAYPAEGAAQLRARSVLVPDGAFLTAEQVASVRQQFEVERVALTTRAQVRPGGRSYVVPVTSLPSSAASDEFTVPRYLAEEYRWRVGSPVTLGMSDGRNLTLAVTAVIDEPRAEHPGIELSEAVIAAYDPVAVAEEVFLRDEKPGRGVVVTGGTVQSAAEWATARYDKDLTLLNRYLIAFVALAVGYAVLAAVITIAMTMRYRKQQNLTLFRVGALDTQIRRAVVTEAVTAGVCGVLLGAISAMLPLHEMAAGLSETAGQPVGVHLGWGQALGVPLATVLLLGLAAAVAVRPRRNASRGRSE</sequence>
<dbReference type="PANTHER" id="PTHR30287:SF2">
    <property type="entry name" value="BLL1001 PROTEIN"/>
    <property type="match status" value="1"/>
</dbReference>
<accession>A0A255GF64</accession>
<keyword evidence="4 6" id="KW-1133">Transmembrane helix</keyword>
<evidence type="ECO:0000256" key="1">
    <source>
        <dbReference type="ARBA" id="ARBA00004651"/>
    </source>
</evidence>
<comment type="caution">
    <text evidence="8">The sequence shown here is derived from an EMBL/GenBank/DDBJ whole genome shotgun (WGS) entry which is preliminary data.</text>
</comment>
<feature type="transmembrane region" description="Helical" evidence="6">
    <location>
        <begin position="763"/>
        <end position="786"/>
    </location>
</feature>
<keyword evidence="2" id="KW-1003">Cell membrane</keyword>
<comment type="subcellular location">
    <subcellularLocation>
        <location evidence="1">Cell membrane</location>
        <topology evidence="1">Multi-pass membrane protein</topology>
    </subcellularLocation>
</comment>
<dbReference type="OrthoDB" id="3223244at2"/>
<feature type="transmembrane region" description="Helical" evidence="6">
    <location>
        <begin position="672"/>
        <end position="698"/>
    </location>
</feature>
<dbReference type="AlphaFoldDB" id="A0A255GF64"/>
<dbReference type="PANTHER" id="PTHR30287">
    <property type="entry name" value="MEMBRANE COMPONENT OF PREDICTED ABC SUPERFAMILY METABOLITE UPTAKE TRANSPORTER"/>
    <property type="match status" value="1"/>
</dbReference>
<dbReference type="InterPro" id="IPR038766">
    <property type="entry name" value="Membrane_comp_ABC_pdt"/>
</dbReference>
<evidence type="ECO:0000256" key="6">
    <source>
        <dbReference type="SAM" id="Phobius"/>
    </source>
</evidence>
<dbReference type="RefSeq" id="WP_094406048.1">
    <property type="nucleotide sequence ID" value="NZ_NMVO01000015.1"/>
</dbReference>
<name>A0A255GF64_9ACTN</name>
<proteinExistence type="predicted"/>
<feature type="transmembrane region" description="Helical" evidence="6">
    <location>
        <begin position="415"/>
        <end position="437"/>
    </location>
</feature>
<dbReference type="InterPro" id="IPR003838">
    <property type="entry name" value="ABC3_permease_C"/>
</dbReference>
<dbReference type="Proteomes" id="UP000215896">
    <property type="component" value="Unassembled WGS sequence"/>
</dbReference>
<dbReference type="EMBL" id="NMVO01000015">
    <property type="protein sequence ID" value="OYO11604.1"/>
    <property type="molecule type" value="Genomic_DNA"/>
</dbReference>
<feature type="transmembrane region" description="Helical" evidence="6">
    <location>
        <begin position="246"/>
        <end position="265"/>
    </location>
</feature>
<evidence type="ECO:0000256" key="3">
    <source>
        <dbReference type="ARBA" id="ARBA00022692"/>
    </source>
</evidence>
<feature type="transmembrane region" description="Helical" evidence="6">
    <location>
        <begin position="15"/>
        <end position="40"/>
    </location>
</feature>
<feature type="domain" description="ABC3 transporter permease C-terminal" evidence="7">
    <location>
        <begin position="249"/>
        <end position="368"/>
    </location>
</feature>
<dbReference type="GO" id="GO:0005886">
    <property type="term" value="C:plasma membrane"/>
    <property type="evidence" value="ECO:0007669"/>
    <property type="project" value="UniProtKB-SubCell"/>
</dbReference>
<keyword evidence="3 6" id="KW-0812">Transmembrane</keyword>
<reference evidence="8 9" key="1">
    <citation type="submission" date="2017-07" db="EMBL/GenBank/DDBJ databases">
        <title>Draft whole genome sequences of clinical Proprionibacteriaceae strains.</title>
        <authorList>
            <person name="Bernier A.-M."/>
            <person name="Bernard K."/>
            <person name="Domingo M.-C."/>
        </authorList>
    </citation>
    <scope>NUCLEOTIDE SEQUENCE [LARGE SCALE GENOMIC DNA]</scope>
    <source>
        <strain evidence="8 9">NML 030167</strain>
    </source>
</reference>
<feature type="transmembrane region" description="Helical" evidence="6">
    <location>
        <begin position="389"/>
        <end position="409"/>
    </location>
</feature>
<keyword evidence="9" id="KW-1185">Reference proteome</keyword>
<keyword evidence="5 6" id="KW-0472">Membrane</keyword>
<feature type="transmembrane region" description="Helical" evidence="6">
    <location>
        <begin position="719"/>
        <end position="743"/>
    </location>
</feature>
<dbReference type="Pfam" id="PF02687">
    <property type="entry name" value="FtsX"/>
    <property type="match status" value="2"/>
</dbReference>
<evidence type="ECO:0000256" key="5">
    <source>
        <dbReference type="ARBA" id="ARBA00023136"/>
    </source>
</evidence>
<evidence type="ECO:0000313" key="9">
    <source>
        <dbReference type="Proteomes" id="UP000215896"/>
    </source>
</evidence>
<evidence type="ECO:0000313" key="8">
    <source>
        <dbReference type="EMBL" id="OYO11604.1"/>
    </source>
</evidence>
<gene>
    <name evidence="8" type="ORF">CGZ94_14340</name>
</gene>
<feature type="transmembrane region" description="Helical" evidence="6">
    <location>
        <begin position="300"/>
        <end position="321"/>
    </location>
</feature>
<organism evidence="8 9">
    <name type="scientific">Enemella evansiae</name>
    <dbReference type="NCBI Taxonomy" id="2016499"/>
    <lineage>
        <taxon>Bacteria</taxon>
        <taxon>Bacillati</taxon>
        <taxon>Actinomycetota</taxon>
        <taxon>Actinomycetes</taxon>
        <taxon>Propionibacteriales</taxon>
        <taxon>Propionibacteriaceae</taxon>
        <taxon>Enemella</taxon>
    </lineage>
</organism>
<feature type="domain" description="ABC3 transporter permease C-terminal" evidence="7">
    <location>
        <begin position="675"/>
        <end position="791"/>
    </location>
</feature>
<evidence type="ECO:0000256" key="2">
    <source>
        <dbReference type="ARBA" id="ARBA00022475"/>
    </source>
</evidence>
<evidence type="ECO:0000259" key="7">
    <source>
        <dbReference type="Pfam" id="PF02687"/>
    </source>
</evidence>